<dbReference type="SUPFAM" id="SSF52317">
    <property type="entry name" value="Class I glutamine amidotransferase-like"/>
    <property type="match status" value="1"/>
</dbReference>
<name>A0A510GIW8_9RICK</name>
<evidence type="ECO:0000256" key="4">
    <source>
        <dbReference type="ARBA" id="ARBA00022723"/>
    </source>
</evidence>
<dbReference type="GO" id="GO:0019856">
    <property type="term" value="P:pyrimidine nucleobase biosynthetic process"/>
    <property type="evidence" value="ECO:0007669"/>
    <property type="project" value="TreeGrafter"/>
</dbReference>
<feature type="binding site" evidence="11">
    <location>
        <position position="13"/>
    </location>
    <ligand>
        <name>CTP</name>
        <dbReference type="ChEBI" id="CHEBI:37563"/>
        <note>allosteric inhibitor</note>
    </ligand>
</feature>
<comment type="miscellaneous">
    <text evidence="11">CTPSs have evolved a hybrid strategy for distinguishing between UTP and CTP. The overlapping regions of the product feedback inhibitory and substrate sites recognize a common feature in both compounds, the triphosphate moiety. To differentiate isosteric substrate and product pyrimidine rings, an additional pocket far from the expected kinase/ligase catalytic site, specifically recognizes the cytosine and ribose portions of the product inhibitor.</text>
</comment>
<dbReference type="InterPro" id="IPR017926">
    <property type="entry name" value="GATASE"/>
</dbReference>
<dbReference type="GO" id="GO:0005737">
    <property type="term" value="C:cytoplasm"/>
    <property type="evidence" value="ECO:0007669"/>
    <property type="project" value="TreeGrafter"/>
</dbReference>
<feature type="binding site" evidence="11">
    <location>
        <position position="352"/>
    </location>
    <ligand>
        <name>L-glutamine</name>
        <dbReference type="ChEBI" id="CHEBI:58359"/>
    </ligand>
</feature>
<comment type="catalytic activity">
    <reaction evidence="10 11">
        <text>UTP + L-glutamine + ATP + H2O = CTP + L-glutamate + ADP + phosphate + 2 H(+)</text>
        <dbReference type="Rhea" id="RHEA:26426"/>
        <dbReference type="ChEBI" id="CHEBI:15377"/>
        <dbReference type="ChEBI" id="CHEBI:15378"/>
        <dbReference type="ChEBI" id="CHEBI:29985"/>
        <dbReference type="ChEBI" id="CHEBI:30616"/>
        <dbReference type="ChEBI" id="CHEBI:37563"/>
        <dbReference type="ChEBI" id="CHEBI:43474"/>
        <dbReference type="ChEBI" id="CHEBI:46398"/>
        <dbReference type="ChEBI" id="CHEBI:58359"/>
        <dbReference type="ChEBI" id="CHEBI:456216"/>
        <dbReference type="EC" id="6.3.4.2"/>
    </reaction>
</comment>
<dbReference type="SUPFAM" id="SSF52540">
    <property type="entry name" value="P-loop containing nucleoside triphosphate hydrolases"/>
    <property type="match status" value="1"/>
</dbReference>
<comment type="catalytic activity">
    <reaction evidence="11">
        <text>L-glutamine + H2O = L-glutamate + NH4(+)</text>
        <dbReference type="Rhea" id="RHEA:15889"/>
        <dbReference type="ChEBI" id="CHEBI:15377"/>
        <dbReference type="ChEBI" id="CHEBI:28938"/>
        <dbReference type="ChEBI" id="CHEBI:29985"/>
        <dbReference type="ChEBI" id="CHEBI:58359"/>
    </reaction>
</comment>
<dbReference type="InterPro" id="IPR027417">
    <property type="entry name" value="P-loop_NTPase"/>
</dbReference>
<keyword evidence="6 11" id="KW-0067">ATP-binding</keyword>
<comment type="similarity">
    <text evidence="2 11">Belongs to the CTP synthase family.</text>
</comment>
<comment type="caution">
    <text evidence="11">Lacks conserved residue(s) required for the propagation of feature annotation.</text>
</comment>
<dbReference type="AlphaFoldDB" id="A0A510GIW8"/>
<dbReference type="InterPro" id="IPR029062">
    <property type="entry name" value="Class_I_gatase-like"/>
</dbReference>
<evidence type="ECO:0000256" key="2">
    <source>
        <dbReference type="ARBA" id="ARBA00007533"/>
    </source>
</evidence>
<dbReference type="GO" id="GO:0046872">
    <property type="term" value="F:metal ion binding"/>
    <property type="evidence" value="ECO:0007669"/>
    <property type="project" value="UniProtKB-KW"/>
</dbReference>
<dbReference type="PANTHER" id="PTHR11550">
    <property type="entry name" value="CTP SYNTHASE"/>
    <property type="match status" value="1"/>
</dbReference>
<feature type="binding site" evidence="11">
    <location>
        <begin position="14"/>
        <end position="19"/>
    </location>
    <ligand>
        <name>ATP</name>
        <dbReference type="ChEBI" id="CHEBI:30616"/>
    </ligand>
</feature>
<dbReference type="UniPathway" id="UPA00159">
    <property type="reaction ID" value="UER00277"/>
</dbReference>
<feature type="binding site" evidence="11">
    <location>
        <begin position="380"/>
        <end position="383"/>
    </location>
    <ligand>
        <name>L-glutamine</name>
        <dbReference type="ChEBI" id="CHEBI:58359"/>
    </ligand>
</feature>
<dbReference type="GO" id="GO:0042802">
    <property type="term" value="F:identical protein binding"/>
    <property type="evidence" value="ECO:0007669"/>
    <property type="project" value="TreeGrafter"/>
</dbReference>
<evidence type="ECO:0000256" key="11">
    <source>
        <dbReference type="HAMAP-Rule" id="MF_01227"/>
    </source>
</evidence>
<comment type="subunit">
    <text evidence="11">Homotetramer.</text>
</comment>
<dbReference type="RefSeq" id="WP_147142509.1">
    <property type="nucleotide sequence ID" value="NZ_AP019563.1"/>
</dbReference>
<sequence>MVRFIFVTGGVVSSLGKGLTAASLAMLLQAKGFKVCVRKLDPYLNVDPGTMNPHEHGEVYVTDDGAETDLDLGHYERFTGIPACKHDSITTGAIYSKLLKDERLGNYTGVTVQIIPHVTNIIKDFILSNTKGFDFIICEIGGTVGDIEGLPFFEAIRQIGNNLKSENCLFIHLTLLPYVKTARELKTKPTQYSVKELRAIGISPNILVCRAERNISKSAIDKIALFCNIESEYVIPAIDQKNIYLVPIAYYNSGLDNKVLKFFNLNITPSKLDEWHDIIGRLKDSNSKVRIAIIAKYHKLKDAYKSVIEALDHAGIYYKYKINLVWINAGNLTEENINKKLLDIDGILVPGGFGERATEGKIIAIKYARTNNIPFFGICFGMQLATIEIAQNLIGIKDAVTEEFKVDGTKIIEKINKNREDSKITIENRHLSKLAYREEFEGDTEHRTVAYTNVREDASTGSTYKLPLEVEFGKMSDIKKTMRLGSYPCSLVANTIAANAYKSLEINERHRHRYKFNNEFQNIFEKNGVVFSGFSKDEEIIEIIELPALRWFVGVQFHPEFKSKPFEAHPLFIEFVKAAIEYNKCN</sequence>
<dbReference type="Gene3D" id="3.40.50.300">
    <property type="entry name" value="P-loop containing nucleotide triphosphate hydrolases"/>
    <property type="match status" value="1"/>
</dbReference>
<feature type="binding site" evidence="11">
    <location>
        <position position="139"/>
    </location>
    <ligand>
        <name>Mg(2+)</name>
        <dbReference type="ChEBI" id="CHEBI:18420"/>
    </ligand>
</feature>
<feature type="active site" evidence="11">
    <location>
        <position position="558"/>
    </location>
</feature>
<keyword evidence="9 11" id="KW-0665">Pyrimidine biosynthesis</keyword>
<dbReference type="CDD" id="cd01746">
    <property type="entry name" value="GATase1_CTP_Synthase"/>
    <property type="match status" value="1"/>
</dbReference>
<dbReference type="CDD" id="cd03113">
    <property type="entry name" value="CTPS_N"/>
    <property type="match status" value="1"/>
</dbReference>
<evidence type="ECO:0000256" key="10">
    <source>
        <dbReference type="ARBA" id="ARBA00047781"/>
    </source>
</evidence>
<comment type="catalytic activity">
    <reaction evidence="11">
        <text>UTP + NH4(+) + ATP = CTP + ADP + phosphate + 2 H(+)</text>
        <dbReference type="Rhea" id="RHEA:16597"/>
        <dbReference type="ChEBI" id="CHEBI:15378"/>
        <dbReference type="ChEBI" id="CHEBI:28938"/>
        <dbReference type="ChEBI" id="CHEBI:30616"/>
        <dbReference type="ChEBI" id="CHEBI:37563"/>
        <dbReference type="ChEBI" id="CHEBI:43474"/>
        <dbReference type="ChEBI" id="CHEBI:46398"/>
        <dbReference type="ChEBI" id="CHEBI:456216"/>
    </reaction>
</comment>
<comment type="function">
    <text evidence="11">Catalyzes the ATP-dependent amination of UTP to CTP with either L-glutamine or ammonia as the source of nitrogen. Regulates intracellular CTP levels through interactions with the four ribonucleotide triphosphates.</text>
</comment>
<dbReference type="PANTHER" id="PTHR11550:SF0">
    <property type="entry name" value="CTP SYNTHASE-RELATED"/>
    <property type="match status" value="1"/>
</dbReference>
<feature type="region of interest" description="Amidoligase domain" evidence="11">
    <location>
        <begin position="1"/>
        <end position="265"/>
    </location>
</feature>
<dbReference type="GO" id="GO:0003883">
    <property type="term" value="F:CTP synthase activity"/>
    <property type="evidence" value="ECO:0007669"/>
    <property type="project" value="UniProtKB-UniRule"/>
</dbReference>
<evidence type="ECO:0000256" key="8">
    <source>
        <dbReference type="ARBA" id="ARBA00022962"/>
    </source>
</evidence>
<feature type="binding site" evidence="11">
    <location>
        <position position="13"/>
    </location>
    <ligand>
        <name>UTP</name>
        <dbReference type="ChEBI" id="CHEBI:46398"/>
    </ligand>
</feature>
<dbReference type="GO" id="GO:0005524">
    <property type="term" value="F:ATP binding"/>
    <property type="evidence" value="ECO:0007669"/>
    <property type="project" value="UniProtKB-KW"/>
</dbReference>
<evidence type="ECO:0000259" key="12">
    <source>
        <dbReference type="Pfam" id="PF00117"/>
    </source>
</evidence>
<dbReference type="KEGG" id="ras:RAS_07400"/>
<evidence type="ECO:0000256" key="1">
    <source>
        <dbReference type="ARBA" id="ARBA00005171"/>
    </source>
</evidence>
<comment type="pathway">
    <text evidence="1 11">Pyrimidine metabolism; CTP biosynthesis via de novo pathway; CTP from UDP: step 2/2.</text>
</comment>
<dbReference type="EMBL" id="AP019563">
    <property type="protein sequence ID" value="BBJ31631.1"/>
    <property type="molecule type" value="Genomic_DNA"/>
</dbReference>
<dbReference type="Proteomes" id="UP000321183">
    <property type="component" value="Chromosome"/>
</dbReference>
<feature type="binding site" evidence="11">
    <location>
        <position position="513"/>
    </location>
    <ligand>
        <name>L-glutamine</name>
        <dbReference type="ChEBI" id="CHEBI:58359"/>
    </ligand>
</feature>
<dbReference type="NCBIfam" id="NF003792">
    <property type="entry name" value="PRK05380.1"/>
    <property type="match status" value="1"/>
</dbReference>
<keyword evidence="7 11" id="KW-0460">Magnesium</keyword>
<keyword evidence="8 11" id="KW-0315">Glutamine amidotransferase</keyword>
<evidence type="ECO:0000313" key="15">
    <source>
        <dbReference type="Proteomes" id="UP000321183"/>
    </source>
</evidence>
<accession>A0A510GIW8</accession>
<comment type="activity regulation">
    <text evidence="11">Allosterically activated by GTP, when glutamine is the substrate; GTP has no effect on the reaction when ammonia is the substrate. The allosteric effector GTP functions by stabilizing the protein conformation that binds the tetrahedral intermediate(s) formed during glutamine hydrolysis. Inhibited by the product CTP, via allosteric rather than competitive inhibition.</text>
</comment>
<feature type="binding site" evidence="11">
    <location>
        <begin position="146"/>
        <end position="148"/>
    </location>
    <ligand>
        <name>CTP</name>
        <dbReference type="ChEBI" id="CHEBI:37563"/>
        <note>allosteric inhibitor</note>
    </ligand>
</feature>
<feature type="active site" description="Nucleophile; for glutamine hydrolysis" evidence="11">
    <location>
        <position position="379"/>
    </location>
</feature>
<feature type="binding site" evidence="11">
    <location>
        <position position="222"/>
    </location>
    <ligand>
        <name>CTP</name>
        <dbReference type="ChEBI" id="CHEBI:37563"/>
        <note>allosteric inhibitor</note>
    </ligand>
</feature>
<feature type="domain" description="Glutamine amidotransferase" evidence="12">
    <location>
        <begin position="300"/>
        <end position="577"/>
    </location>
</feature>
<dbReference type="HAMAP" id="MF_01227">
    <property type="entry name" value="PyrG"/>
    <property type="match status" value="1"/>
</dbReference>
<dbReference type="GO" id="GO:0097268">
    <property type="term" value="C:cytoophidium"/>
    <property type="evidence" value="ECO:0007669"/>
    <property type="project" value="TreeGrafter"/>
</dbReference>
<feature type="binding site" evidence="11">
    <location>
        <position position="71"/>
    </location>
    <ligand>
        <name>Mg(2+)</name>
        <dbReference type="ChEBI" id="CHEBI:18420"/>
    </ligand>
</feature>
<dbReference type="Pfam" id="PF00117">
    <property type="entry name" value="GATase"/>
    <property type="match status" value="1"/>
</dbReference>
<dbReference type="InterPro" id="IPR033828">
    <property type="entry name" value="GATase1_CTP_Synthase"/>
</dbReference>
<evidence type="ECO:0000256" key="9">
    <source>
        <dbReference type="ARBA" id="ARBA00022975"/>
    </source>
</evidence>
<proteinExistence type="inferred from homology"/>
<keyword evidence="15" id="KW-1185">Reference proteome</keyword>
<evidence type="ECO:0000256" key="3">
    <source>
        <dbReference type="ARBA" id="ARBA00022598"/>
    </source>
</evidence>
<feature type="binding site" evidence="11">
    <location>
        <begin position="186"/>
        <end position="191"/>
    </location>
    <ligand>
        <name>UTP</name>
        <dbReference type="ChEBI" id="CHEBI:46398"/>
    </ligand>
</feature>
<evidence type="ECO:0000259" key="13">
    <source>
        <dbReference type="Pfam" id="PF06418"/>
    </source>
</evidence>
<keyword evidence="5 11" id="KW-0547">Nucleotide-binding</keyword>
<feature type="active site" evidence="11">
    <location>
        <position position="560"/>
    </location>
</feature>
<feature type="binding site" evidence="11">
    <location>
        <position position="403"/>
    </location>
    <ligand>
        <name>L-glutamine</name>
        <dbReference type="ChEBI" id="CHEBI:58359"/>
    </ligand>
</feature>
<dbReference type="PROSITE" id="PS51273">
    <property type="entry name" value="GATASE_TYPE_1"/>
    <property type="match status" value="1"/>
</dbReference>
<organism evidence="14 15">
    <name type="scientific">Rickettsia asiatica</name>
    <dbReference type="NCBI Taxonomy" id="238800"/>
    <lineage>
        <taxon>Bacteria</taxon>
        <taxon>Pseudomonadati</taxon>
        <taxon>Pseudomonadota</taxon>
        <taxon>Alphaproteobacteria</taxon>
        <taxon>Rickettsiales</taxon>
        <taxon>Rickettsiaceae</taxon>
        <taxon>Rickettsieae</taxon>
        <taxon>Rickettsia</taxon>
        <taxon>spotted fever group</taxon>
    </lineage>
</organism>
<feature type="binding site" evidence="11">
    <location>
        <begin position="186"/>
        <end position="191"/>
    </location>
    <ligand>
        <name>CTP</name>
        <dbReference type="ChEBI" id="CHEBI:37563"/>
        <note>allosteric inhibitor</note>
    </ligand>
</feature>
<dbReference type="FunFam" id="3.40.50.300:FF:000009">
    <property type="entry name" value="CTP synthase"/>
    <property type="match status" value="1"/>
</dbReference>
<evidence type="ECO:0000256" key="7">
    <source>
        <dbReference type="ARBA" id="ARBA00022842"/>
    </source>
</evidence>
<protein>
    <recommendedName>
        <fullName evidence="11">CTP synthase</fullName>
        <ecNumber evidence="11">6.3.4.2</ecNumber>
    </recommendedName>
    <alternativeName>
        <fullName evidence="11">Cytidine 5'-triphosphate synthase</fullName>
    </alternativeName>
    <alternativeName>
        <fullName evidence="11">Cytidine triphosphate synthetase</fullName>
        <shortName evidence="11">CTP synthetase</shortName>
        <shortName evidence="11">CTPS</shortName>
    </alternativeName>
    <alternativeName>
        <fullName evidence="11">UTP--ammonia ligase</fullName>
    </alternativeName>
</protein>
<feature type="binding site" evidence="11">
    <location>
        <position position="71"/>
    </location>
    <ligand>
        <name>ATP</name>
        <dbReference type="ChEBI" id="CHEBI:30616"/>
    </ligand>
</feature>
<dbReference type="InterPro" id="IPR017456">
    <property type="entry name" value="CTP_synthase_N"/>
</dbReference>
<dbReference type="Pfam" id="PF06418">
    <property type="entry name" value="CTP_synth_N"/>
    <property type="match status" value="1"/>
</dbReference>
<keyword evidence="4 11" id="KW-0479">Metal-binding</keyword>
<dbReference type="NCBIfam" id="TIGR00337">
    <property type="entry name" value="PyrG"/>
    <property type="match status" value="1"/>
</dbReference>
<gene>
    <name evidence="11 14" type="primary">pyrG</name>
    <name evidence="14" type="ORF">RAS_07400</name>
</gene>
<dbReference type="EC" id="6.3.4.2" evidence="11"/>
<evidence type="ECO:0000313" key="14">
    <source>
        <dbReference type="EMBL" id="BBJ31631.1"/>
    </source>
</evidence>
<dbReference type="Gene3D" id="3.40.50.880">
    <property type="match status" value="1"/>
</dbReference>
<dbReference type="InterPro" id="IPR005728">
    <property type="entry name" value="RPE1"/>
</dbReference>
<dbReference type="NCBIfam" id="TIGR01045">
    <property type="entry name" value="RPE1"/>
    <property type="match status" value="1"/>
</dbReference>
<evidence type="ECO:0000256" key="5">
    <source>
        <dbReference type="ARBA" id="ARBA00022741"/>
    </source>
</evidence>
<dbReference type="GO" id="GO:0044210">
    <property type="term" value="P:'de novo' CTP biosynthetic process"/>
    <property type="evidence" value="ECO:0007669"/>
    <property type="project" value="UniProtKB-UniRule"/>
</dbReference>
<dbReference type="InterPro" id="IPR004468">
    <property type="entry name" value="CTP_synthase"/>
</dbReference>
<dbReference type="GO" id="GO:0004359">
    <property type="term" value="F:glutaminase activity"/>
    <property type="evidence" value="ECO:0007669"/>
    <property type="project" value="RHEA"/>
</dbReference>
<keyword evidence="3 11" id="KW-0436">Ligase</keyword>
<feature type="domain" description="CTP synthase N-terminal" evidence="13">
    <location>
        <begin position="3"/>
        <end position="265"/>
    </location>
</feature>
<reference evidence="14 15" key="1">
    <citation type="submission" date="2019-04" db="EMBL/GenBank/DDBJ databases">
        <title>Draft genome sequence of Rickettsia asiatica Maytaro1284.</title>
        <authorList>
            <person name="Thu M."/>
            <person name="Qiu Y."/>
            <person name="Nakao R."/>
        </authorList>
    </citation>
    <scope>NUCLEOTIDE SEQUENCE [LARGE SCALE GENOMIC DNA]</scope>
    <source>
        <strain evidence="14 15">Maytaro1284</strain>
    </source>
</reference>
<evidence type="ECO:0000256" key="6">
    <source>
        <dbReference type="ARBA" id="ARBA00022840"/>
    </source>
</evidence>
<feature type="binding site" evidence="11">
    <location>
        <position position="222"/>
    </location>
    <ligand>
        <name>UTP</name>
        <dbReference type="ChEBI" id="CHEBI:46398"/>
    </ligand>
</feature>